<dbReference type="Proteomes" id="UP000188600">
    <property type="component" value="Unassembled WGS sequence"/>
</dbReference>
<evidence type="ECO:0000313" key="4">
    <source>
        <dbReference type="Proteomes" id="UP000188946"/>
    </source>
</evidence>
<dbReference type="AlphaFoldDB" id="A0AB36JLG0"/>
<gene>
    <name evidence="2" type="ORF">BVE84_10115</name>
    <name evidence="1" type="ORF">BVE86_10390</name>
</gene>
<keyword evidence="4" id="KW-1185">Reference proteome</keyword>
<reference evidence="3 4" key="1">
    <citation type="submission" date="2016-12" db="EMBL/GenBank/DDBJ databases">
        <authorList>
            <person name="Gulvik C.A."/>
        </authorList>
    </citation>
    <scope>NUCLEOTIDE SEQUENCE [LARGE SCALE GENOMIC DNA]</scope>
    <source>
        <strain evidence="2 4">12-5202</strain>
        <strain evidence="1 3">12-5291</strain>
    </source>
</reference>
<name>A0AB36JLG0_9STRE</name>
<evidence type="ECO:0000313" key="3">
    <source>
        <dbReference type="Proteomes" id="UP000188600"/>
    </source>
</evidence>
<evidence type="ECO:0000313" key="2">
    <source>
        <dbReference type="EMBL" id="ONK25546.1"/>
    </source>
</evidence>
<organism evidence="1 3">
    <name type="scientific">Streptococcus azizii</name>
    <dbReference type="NCBI Taxonomy" id="1579424"/>
    <lineage>
        <taxon>Bacteria</taxon>
        <taxon>Bacillati</taxon>
        <taxon>Bacillota</taxon>
        <taxon>Bacilli</taxon>
        <taxon>Lactobacillales</taxon>
        <taxon>Streptococcaceae</taxon>
        <taxon>Streptococcus</taxon>
    </lineage>
</organism>
<protein>
    <submittedName>
        <fullName evidence="1">Uncharacterized protein</fullName>
    </submittedName>
</protein>
<dbReference type="Proteomes" id="UP000188946">
    <property type="component" value="Unassembled WGS sequence"/>
</dbReference>
<comment type="caution">
    <text evidence="1">The sequence shown here is derived from an EMBL/GenBank/DDBJ whole genome shotgun (WGS) entry which is preliminary data.</text>
</comment>
<evidence type="ECO:0000313" key="1">
    <source>
        <dbReference type="EMBL" id="ONK25397.1"/>
    </source>
</evidence>
<dbReference type="EMBL" id="MSPR01000034">
    <property type="protein sequence ID" value="ONK25546.1"/>
    <property type="molecule type" value="Genomic_DNA"/>
</dbReference>
<sequence length="92" mass="10441">MRRGEKSTKNPLENIEYTDKVKKQMKQGDFHSFPEAVDSFGADGEITKIVGGDGITRTKVEISGSYKGREGVFEYIIEANNTVNHRFFRPLQ</sequence>
<proteinExistence type="predicted"/>
<dbReference type="EMBL" id="MSPT01000032">
    <property type="protein sequence ID" value="ONK25397.1"/>
    <property type="molecule type" value="Genomic_DNA"/>
</dbReference>
<accession>A0AB36JLG0</accession>